<keyword evidence="3" id="KW-1185">Reference proteome</keyword>
<keyword evidence="2" id="KW-0378">Hydrolase</keyword>
<proteinExistence type="predicted"/>
<comment type="caution">
    <text evidence="2">The sequence shown here is derived from an EMBL/GenBank/DDBJ whole genome shotgun (WGS) entry which is preliminary data.</text>
</comment>
<name>A0A396S330_9SPHN</name>
<dbReference type="SUPFAM" id="SSF56784">
    <property type="entry name" value="HAD-like"/>
    <property type="match status" value="1"/>
</dbReference>
<reference evidence="2 3" key="1">
    <citation type="submission" date="2018-08" db="EMBL/GenBank/DDBJ databases">
        <title>The multiple taxonomic identification of Sphingomonas gilva.</title>
        <authorList>
            <person name="Zhu D."/>
            <person name="Zheng S."/>
        </authorList>
    </citation>
    <scope>NUCLEOTIDE SEQUENCE [LARGE SCALE GENOMIC DNA]</scope>
    <source>
        <strain evidence="2 3">ZDH117</strain>
    </source>
</reference>
<dbReference type="InterPro" id="IPR036412">
    <property type="entry name" value="HAD-like_sf"/>
</dbReference>
<keyword evidence="1" id="KW-1133">Transmembrane helix</keyword>
<dbReference type="Pfam" id="PF12710">
    <property type="entry name" value="HAD"/>
    <property type="match status" value="1"/>
</dbReference>
<dbReference type="GO" id="GO:0016787">
    <property type="term" value="F:hydrolase activity"/>
    <property type="evidence" value="ECO:0007669"/>
    <property type="project" value="UniProtKB-KW"/>
</dbReference>
<dbReference type="Proteomes" id="UP000266693">
    <property type="component" value="Unassembled WGS sequence"/>
</dbReference>
<dbReference type="EMBL" id="QWLV01000003">
    <property type="protein sequence ID" value="RHW17785.1"/>
    <property type="molecule type" value="Genomic_DNA"/>
</dbReference>
<gene>
    <name evidence="2" type="ORF">D1610_09290</name>
</gene>
<dbReference type="NCBIfam" id="TIGR01488">
    <property type="entry name" value="HAD-SF-IB"/>
    <property type="match status" value="1"/>
</dbReference>
<dbReference type="InterPro" id="IPR023214">
    <property type="entry name" value="HAD_sf"/>
</dbReference>
<dbReference type="OrthoDB" id="7739434at2"/>
<accession>A0A396S330</accession>
<organism evidence="2 3">
    <name type="scientific">Sphingomonas gilva</name>
    <dbReference type="NCBI Taxonomy" id="2305907"/>
    <lineage>
        <taxon>Bacteria</taxon>
        <taxon>Pseudomonadati</taxon>
        <taxon>Pseudomonadota</taxon>
        <taxon>Alphaproteobacteria</taxon>
        <taxon>Sphingomonadales</taxon>
        <taxon>Sphingomonadaceae</taxon>
        <taxon>Sphingomonas</taxon>
    </lineage>
</organism>
<keyword evidence="1" id="KW-0812">Transmembrane</keyword>
<protein>
    <submittedName>
        <fullName evidence="2">HAD-IB family hydrolase</fullName>
    </submittedName>
</protein>
<dbReference type="Gene3D" id="3.40.50.1000">
    <property type="entry name" value="HAD superfamily/HAD-like"/>
    <property type="match status" value="1"/>
</dbReference>
<dbReference type="AlphaFoldDB" id="A0A396S330"/>
<feature type="transmembrane region" description="Helical" evidence="1">
    <location>
        <begin position="23"/>
        <end position="42"/>
    </location>
</feature>
<evidence type="ECO:0000256" key="1">
    <source>
        <dbReference type="SAM" id="Phobius"/>
    </source>
</evidence>
<sequence>MDKTITRVPTWVPFLAYCMKRRARWRIVFIPVAIAASIAFWLKLIDRARLKEISHHWLLGKHLKPSSLSPLVEGFARHTMETNVLAAACDRIAADKAEGYRLVLATASNRMYAAAIAEQLGFDDCVATNSIIGLDDRVHATIDGSNCYGPAKLDMVKAWMAAAGLDRAEAHIRFYSDHPSDRPAFEWADEAYPANPSLKLRALAAEKGWPLLDWR</sequence>
<evidence type="ECO:0000313" key="2">
    <source>
        <dbReference type="EMBL" id="RHW17785.1"/>
    </source>
</evidence>
<dbReference type="Gene3D" id="1.20.1440.100">
    <property type="entry name" value="SG protein - dephosphorylation function"/>
    <property type="match status" value="1"/>
</dbReference>
<keyword evidence="1" id="KW-0472">Membrane</keyword>
<evidence type="ECO:0000313" key="3">
    <source>
        <dbReference type="Proteomes" id="UP000266693"/>
    </source>
</evidence>